<dbReference type="AlphaFoldDB" id="A0AAN0W4E3"/>
<dbReference type="EMBL" id="CP009639">
    <property type="protein sequence ID" value="AJI08709.1"/>
    <property type="molecule type" value="Genomic_DNA"/>
</dbReference>
<name>A0AAN0W4E3_BACCE</name>
<dbReference type="Proteomes" id="UP000031861">
    <property type="component" value="Plasmid pBFI_1"/>
</dbReference>
<protein>
    <submittedName>
        <fullName evidence="1">Uncharacterized protein</fullName>
    </submittedName>
</protein>
<geneLocation type="plasmid" evidence="1 2">
    <name>pBFI_1</name>
</geneLocation>
<reference evidence="1 2" key="1">
    <citation type="journal article" date="2015" name="Genome Announc.">
        <title>Complete genome sequences for 35 biothreat assay-relevant bacillus species.</title>
        <authorList>
            <person name="Johnson S.L."/>
            <person name="Daligault H.E."/>
            <person name="Davenport K.W."/>
            <person name="Jaissle J."/>
            <person name="Frey K.G."/>
            <person name="Ladner J.T."/>
            <person name="Broomall S.M."/>
            <person name="Bishop-Lilly K.A."/>
            <person name="Bruce D.C."/>
            <person name="Gibbons H.S."/>
            <person name="Coyne S.R."/>
            <person name="Lo C.C."/>
            <person name="Meincke L."/>
            <person name="Munk A.C."/>
            <person name="Koroleva G.I."/>
            <person name="Rosenzweig C.N."/>
            <person name="Palacios G.F."/>
            <person name="Redden C.L."/>
            <person name="Minogue T.D."/>
            <person name="Chain P.S."/>
        </authorList>
    </citation>
    <scope>NUCLEOTIDE SEQUENCE [LARGE SCALE GENOMIC DNA]</scope>
    <source>
        <strain evidence="1 2">03BB108</strain>
    </source>
</reference>
<accession>A0AAN0W4E3</accession>
<organism evidence="1 2">
    <name type="scientific">Bacillus cereus 03BB108</name>
    <dbReference type="NCBI Taxonomy" id="451709"/>
    <lineage>
        <taxon>Bacteria</taxon>
        <taxon>Bacillati</taxon>
        <taxon>Bacillota</taxon>
        <taxon>Bacilli</taxon>
        <taxon>Bacillales</taxon>
        <taxon>Bacillaceae</taxon>
        <taxon>Bacillus</taxon>
        <taxon>Bacillus cereus group</taxon>
    </lineage>
</organism>
<evidence type="ECO:0000313" key="2">
    <source>
        <dbReference type="Proteomes" id="UP000031861"/>
    </source>
</evidence>
<sequence length="32" mass="3780">MSFIDWRDIMPFVDWTGHEIATLILILGVYLL</sequence>
<gene>
    <name evidence="1" type="ORF">AK40_5616</name>
</gene>
<evidence type="ECO:0000313" key="1">
    <source>
        <dbReference type="EMBL" id="AJI08709.1"/>
    </source>
</evidence>
<proteinExistence type="predicted"/>
<keyword evidence="1" id="KW-0614">Plasmid</keyword>